<dbReference type="OrthoDB" id="111564at2759"/>
<accession>A0A2P4XFY0</accession>
<reference evidence="2 3" key="1">
    <citation type="journal article" date="2017" name="Genome Biol. Evol.">
        <title>Phytophthora megakarya and P. palmivora, closely related causal agents of cacao black pod rot, underwent increases in genome sizes and gene numbers by different mechanisms.</title>
        <authorList>
            <person name="Ali S.S."/>
            <person name="Shao J."/>
            <person name="Lary D.J."/>
            <person name="Kronmiller B."/>
            <person name="Shen D."/>
            <person name="Strem M.D."/>
            <person name="Amoako-Attah I."/>
            <person name="Akrofi A.Y."/>
            <person name="Begoude B.A."/>
            <person name="Ten Hoopen G.M."/>
            <person name="Coulibaly K."/>
            <person name="Kebe B.I."/>
            <person name="Melnick R.L."/>
            <person name="Guiltinan M.J."/>
            <person name="Tyler B.M."/>
            <person name="Meinhardt L.W."/>
            <person name="Bailey B.A."/>
        </authorList>
    </citation>
    <scope>NUCLEOTIDE SEQUENCE [LARGE SCALE GENOMIC DNA]</scope>
    <source>
        <strain evidence="3">sbr112.9</strain>
    </source>
</reference>
<evidence type="ECO:0000256" key="1">
    <source>
        <dbReference type="SAM" id="MobiDB-lite"/>
    </source>
</evidence>
<feature type="compositionally biased region" description="Low complexity" evidence="1">
    <location>
        <begin position="15"/>
        <end position="29"/>
    </location>
</feature>
<proteinExistence type="predicted"/>
<gene>
    <name evidence="2" type="ORF">PHPALM_20004</name>
</gene>
<feature type="compositionally biased region" description="Basic residues" evidence="1">
    <location>
        <begin position="425"/>
        <end position="436"/>
    </location>
</feature>
<dbReference type="AlphaFoldDB" id="A0A2P4XFY0"/>
<sequence length="777" mass="88052">MELNANSGVVLGEETPTTRSPSSSTSPSPVRQEQPKKRVFKKRKATHTIRKEQKAALEKEIEALQSKLKEIKFQALVQQGEVSKSYHDQAVENAVLRESIQDQHLVMAQMRALLSGHTLHHVSGVRPMETRICLAADRVERREILHALRGAKLREAKRFLQARSCGINPTNPYFQEERYETADGDYCITRFEITPLHGVKGGVRAVFDAVLQAAFNVEIIISETSGDITVREDDDMDDDCVSQMRLVSQTNRGVLLENNLVHFVEYSHGESETNGKSSYAVTATDFVDEDDLYPYKPLERVRRDMTAAMIVSYLDSPRKTDTKAHEDPVILITRWSCARICHTNLNISREAMLDIRDSAIRSQGTYLNCVRQTLGLPVNSTTKPNSSKGESIRVSKTQFPSTTNSPMPTTLPQLQSDASDSRDQVKKKRVYKKRKATHTLRKEEKLALEAEITALQTKIESLKFQVLVQRGDQDTTLNKKVARNAVLRDAVQMQHLVVAQAQGMLLESVQRTSYEVRPIEMFIHLTADRRERHETLKALRGPKLYYARRFIQHRSMGMHPTAEYFHEERYETPEGDYCNVRFDRVALRGVKGGIRAVLDALKHAVFNAEIIISEKSGNLTIREDDNLTEEEFSQTRLVTQISRGILVENNLVHFTDFVGADGEDSYAVTTTDFVDVDDLYPFRPHERVRRDATSAILATSYVDTGAKTESMMNGYSGHTSSEEEGETVIVITRWTFTKICHTELNISHQTLREMRDLSGRVSETMLNCVRETVGLSN</sequence>
<feature type="region of interest" description="Disordered" evidence="1">
    <location>
        <begin position="1"/>
        <end position="48"/>
    </location>
</feature>
<feature type="compositionally biased region" description="Basic residues" evidence="1">
    <location>
        <begin position="37"/>
        <end position="48"/>
    </location>
</feature>
<name>A0A2P4XFY0_9STRA</name>
<dbReference type="EMBL" id="NCKW01011099">
    <property type="protein sequence ID" value="POM64459.1"/>
    <property type="molecule type" value="Genomic_DNA"/>
</dbReference>
<keyword evidence="3" id="KW-1185">Reference proteome</keyword>
<protein>
    <submittedName>
        <fullName evidence="2">Uncharacterized protein</fullName>
    </submittedName>
</protein>
<feature type="region of interest" description="Disordered" evidence="1">
    <location>
        <begin position="378"/>
        <end position="436"/>
    </location>
</feature>
<dbReference type="Proteomes" id="UP000237271">
    <property type="component" value="Unassembled WGS sequence"/>
</dbReference>
<feature type="compositionally biased region" description="Polar residues" evidence="1">
    <location>
        <begin position="378"/>
        <end position="418"/>
    </location>
</feature>
<evidence type="ECO:0000313" key="2">
    <source>
        <dbReference type="EMBL" id="POM64459.1"/>
    </source>
</evidence>
<comment type="caution">
    <text evidence="2">The sequence shown here is derived from an EMBL/GenBank/DDBJ whole genome shotgun (WGS) entry which is preliminary data.</text>
</comment>
<organism evidence="2 3">
    <name type="scientific">Phytophthora palmivora</name>
    <dbReference type="NCBI Taxonomy" id="4796"/>
    <lineage>
        <taxon>Eukaryota</taxon>
        <taxon>Sar</taxon>
        <taxon>Stramenopiles</taxon>
        <taxon>Oomycota</taxon>
        <taxon>Peronosporomycetes</taxon>
        <taxon>Peronosporales</taxon>
        <taxon>Peronosporaceae</taxon>
        <taxon>Phytophthora</taxon>
    </lineage>
</organism>
<evidence type="ECO:0000313" key="3">
    <source>
        <dbReference type="Proteomes" id="UP000237271"/>
    </source>
</evidence>